<proteinExistence type="predicted"/>
<comment type="caution">
    <text evidence="7">The sequence shown here is derived from an EMBL/GenBank/DDBJ whole genome shotgun (WGS) entry which is preliminary data.</text>
</comment>
<accession>A0ABS2Z946</accession>
<feature type="transmembrane region" description="Helical" evidence="6">
    <location>
        <begin position="106"/>
        <end position="125"/>
    </location>
</feature>
<keyword evidence="4 6" id="KW-1133">Transmembrane helix</keyword>
<dbReference type="Proteomes" id="UP001319060">
    <property type="component" value="Unassembled WGS sequence"/>
</dbReference>
<keyword evidence="8" id="KW-1185">Reference proteome</keyword>
<dbReference type="Pfam" id="PF02588">
    <property type="entry name" value="YitT_membrane"/>
    <property type="match status" value="1"/>
</dbReference>
<keyword evidence="5 6" id="KW-0472">Membrane</keyword>
<evidence type="ECO:0000313" key="7">
    <source>
        <dbReference type="EMBL" id="MBN3544688.1"/>
    </source>
</evidence>
<feature type="transmembrane region" description="Helical" evidence="6">
    <location>
        <begin position="73"/>
        <end position="94"/>
    </location>
</feature>
<dbReference type="PANTHER" id="PTHR33545:SF9">
    <property type="entry name" value="UPF0750 MEMBRANE PROTEIN YITE"/>
    <property type="match status" value="1"/>
</dbReference>
<evidence type="ECO:0000256" key="4">
    <source>
        <dbReference type="ARBA" id="ARBA00022989"/>
    </source>
</evidence>
<reference evidence="7 8" key="1">
    <citation type="submission" date="2021-01" db="EMBL/GenBank/DDBJ databases">
        <title>Genome Sequencing of Type Strains.</title>
        <authorList>
            <person name="Lemaire J.F."/>
            <person name="Inderbitzin P."/>
            <person name="Collins S.B."/>
            <person name="Wespe N."/>
            <person name="Knight-Connoni V."/>
        </authorList>
    </citation>
    <scope>NUCLEOTIDE SEQUENCE [LARGE SCALE GENOMIC DNA]</scope>
    <source>
        <strain evidence="7 8">DSM 14730</strain>
    </source>
</reference>
<name>A0ABS2Z946_9BACL</name>
<sequence>MFVLQRIVWLTVGAFLQGLAMAGFLFPHAIPSGGAAGIAILNDYFFHVPLGLTLWTINFGLLLLAINKLGKLTALWTIYCVAVTSVTVDWMTALVPQPLNMTIIDVIYGAIIFGTGVGILFRFGASSGGMDILALILAKWSGKRPGTILFLINSFVLLVTSVTIGIEIILFALLCQWISTRIIDFVRTVRFQKKTKRYM</sequence>
<dbReference type="InterPro" id="IPR003740">
    <property type="entry name" value="YitT"/>
</dbReference>
<dbReference type="InterPro" id="IPR051461">
    <property type="entry name" value="UPF0750_membrane"/>
</dbReference>
<feature type="transmembrane region" description="Helical" evidence="6">
    <location>
        <begin position="7"/>
        <end position="26"/>
    </location>
</feature>
<dbReference type="EMBL" id="JAFHKS010000042">
    <property type="protein sequence ID" value="MBN3544688.1"/>
    <property type="molecule type" value="Genomic_DNA"/>
</dbReference>
<evidence type="ECO:0000256" key="2">
    <source>
        <dbReference type="ARBA" id="ARBA00022475"/>
    </source>
</evidence>
<feature type="transmembrane region" description="Helical" evidence="6">
    <location>
        <begin position="46"/>
        <end position="66"/>
    </location>
</feature>
<evidence type="ECO:0000256" key="6">
    <source>
        <dbReference type="SAM" id="Phobius"/>
    </source>
</evidence>
<evidence type="ECO:0000256" key="1">
    <source>
        <dbReference type="ARBA" id="ARBA00004651"/>
    </source>
</evidence>
<keyword evidence="3 6" id="KW-0812">Transmembrane</keyword>
<feature type="transmembrane region" description="Helical" evidence="6">
    <location>
        <begin position="146"/>
        <end position="174"/>
    </location>
</feature>
<evidence type="ECO:0000256" key="5">
    <source>
        <dbReference type="ARBA" id="ARBA00023136"/>
    </source>
</evidence>
<organism evidence="7 8">
    <name type="scientific">Fictibacillus barbaricus</name>
    <dbReference type="NCBI Taxonomy" id="182136"/>
    <lineage>
        <taxon>Bacteria</taxon>
        <taxon>Bacillati</taxon>
        <taxon>Bacillota</taxon>
        <taxon>Bacilli</taxon>
        <taxon>Bacillales</taxon>
        <taxon>Fictibacillaceae</taxon>
        <taxon>Fictibacillus</taxon>
    </lineage>
</organism>
<dbReference type="PANTHER" id="PTHR33545">
    <property type="entry name" value="UPF0750 MEMBRANE PROTEIN YITT-RELATED"/>
    <property type="match status" value="1"/>
</dbReference>
<evidence type="ECO:0000256" key="3">
    <source>
        <dbReference type="ARBA" id="ARBA00022692"/>
    </source>
</evidence>
<comment type="subcellular location">
    <subcellularLocation>
        <location evidence="1">Cell membrane</location>
        <topology evidence="1">Multi-pass membrane protein</topology>
    </subcellularLocation>
</comment>
<evidence type="ECO:0000313" key="8">
    <source>
        <dbReference type="Proteomes" id="UP001319060"/>
    </source>
</evidence>
<gene>
    <name evidence="7" type="ORF">JYA64_05250</name>
</gene>
<keyword evidence="2" id="KW-1003">Cell membrane</keyword>
<protein>
    <submittedName>
        <fullName evidence="7">YitT family protein</fullName>
    </submittedName>
</protein>